<dbReference type="Proteomes" id="UP000308705">
    <property type="component" value="Unassembled WGS sequence"/>
</dbReference>
<dbReference type="PANTHER" id="PTHR30024:SF21">
    <property type="entry name" value="ABC TRANSPORTER SUBSTRATE-BINDING PROTEIN"/>
    <property type="match status" value="1"/>
</dbReference>
<keyword evidence="10" id="KW-1185">Reference proteome</keyword>
<dbReference type="InterPro" id="IPR010067">
    <property type="entry name" value="ABC_SsuA_sub-bd"/>
</dbReference>
<feature type="chain" id="PRO_5020396199" description="Putative aliphatic sulfonates-binding protein" evidence="7">
    <location>
        <begin position="20"/>
        <end position="337"/>
    </location>
</feature>
<evidence type="ECO:0000256" key="3">
    <source>
        <dbReference type="ARBA" id="ARBA00022448"/>
    </source>
</evidence>
<evidence type="ECO:0000256" key="5">
    <source>
        <dbReference type="ARBA" id="ARBA00055538"/>
    </source>
</evidence>
<dbReference type="OrthoDB" id="7374754at2"/>
<dbReference type="Gene3D" id="3.40.190.10">
    <property type="entry name" value="Periplasmic binding protein-like II"/>
    <property type="match status" value="2"/>
</dbReference>
<comment type="similarity">
    <text evidence="2">Belongs to the bacterial solute-binding protein SsuA/TauA family.</text>
</comment>
<comment type="caution">
    <text evidence="9">The sequence shown here is derived from an EMBL/GenBank/DDBJ whole genome shotgun (WGS) entry which is preliminary data.</text>
</comment>
<accession>A0A4U3MF77</accession>
<dbReference type="PROSITE" id="PS51257">
    <property type="entry name" value="PROKAR_LIPOPROTEIN"/>
    <property type="match status" value="1"/>
</dbReference>
<dbReference type="NCBIfam" id="TIGR01728">
    <property type="entry name" value="SsuA_fam"/>
    <property type="match status" value="1"/>
</dbReference>
<gene>
    <name evidence="9" type="ORF">FDA94_20795</name>
</gene>
<keyword evidence="3" id="KW-0813">Transport</keyword>
<evidence type="ECO:0000256" key="4">
    <source>
        <dbReference type="ARBA" id="ARBA00022729"/>
    </source>
</evidence>
<evidence type="ECO:0000313" key="10">
    <source>
        <dbReference type="Proteomes" id="UP000308705"/>
    </source>
</evidence>
<sequence>MSRLRITLTLALAATLATACVSGEDATGQPAAGNAGGQQTELRLDYAYYNPSSLVIREQKWLETELAAKNVKVTWTLSAGSNKANENLRGNVIDLGSTAGAAAFQARSNGTPIKAVGIFSQPEWAAVVVAKDSPITDVAGLKGKRVAATKGTDPYFFLLQSLHEAGLAATDVEVVNLQHADGKTALERGDVDAWAGLDPLMAQSQTDAGSKLVYRNPGFNSYGFLNAREAFITEHPDLVQATVNAYEKARDWIQKNPDAAVALLSKESKVSPEVAKLVLTERTNLTVSPVPGADQRAVLERILPTLVEEKQVKTEQDAKTALDTLLEPKFAEQAAKP</sequence>
<comment type="subcellular location">
    <subcellularLocation>
        <location evidence="1">Periplasm</location>
    </subcellularLocation>
</comment>
<dbReference type="SMART" id="SM00062">
    <property type="entry name" value="PBPb"/>
    <property type="match status" value="1"/>
</dbReference>
<dbReference type="Pfam" id="PF09084">
    <property type="entry name" value="NMT1"/>
    <property type="match status" value="1"/>
</dbReference>
<feature type="domain" description="Solute-binding protein family 3/N-terminal" evidence="8">
    <location>
        <begin position="41"/>
        <end position="256"/>
    </location>
</feature>
<name>A0A4U3MF77_9ACTN</name>
<keyword evidence="4 7" id="KW-0732">Signal</keyword>
<evidence type="ECO:0000313" key="9">
    <source>
        <dbReference type="EMBL" id="TKK86547.1"/>
    </source>
</evidence>
<dbReference type="RefSeq" id="WP_137248741.1">
    <property type="nucleotide sequence ID" value="NZ_SZQA01000020.1"/>
</dbReference>
<evidence type="ECO:0000256" key="6">
    <source>
        <dbReference type="ARBA" id="ARBA00070228"/>
    </source>
</evidence>
<dbReference type="EMBL" id="SZQA01000020">
    <property type="protein sequence ID" value="TKK86547.1"/>
    <property type="molecule type" value="Genomic_DNA"/>
</dbReference>
<evidence type="ECO:0000259" key="8">
    <source>
        <dbReference type="SMART" id="SM00062"/>
    </source>
</evidence>
<evidence type="ECO:0000256" key="1">
    <source>
        <dbReference type="ARBA" id="ARBA00004418"/>
    </source>
</evidence>
<dbReference type="PANTHER" id="PTHR30024">
    <property type="entry name" value="ALIPHATIC SULFONATES-BINDING PROTEIN-RELATED"/>
    <property type="match status" value="1"/>
</dbReference>
<feature type="signal peptide" evidence="7">
    <location>
        <begin position="1"/>
        <end position="19"/>
    </location>
</feature>
<protein>
    <recommendedName>
        <fullName evidence="6">Putative aliphatic sulfonates-binding protein</fullName>
    </recommendedName>
</protein>
<comment type="function">
    <text evidence="5">Part of a binding-protein-dependent transport system for aliphatic sulfonates. Putative binding protein.</text>
</comment>
<evidence type="ECO:0000256" key="7">
    <source>
        <dbReference type="SAM" id="SignalP"/>
    </source>
</evidence>
<dbReference type="InterPro" id="IPR001638">
    <property type="entry name" value="Solute-binding_3/MltF_N"/>
</dbReference>
<dbReference type="SUPFAM" id="SSF53850">
    <property type="entry name" value="Periplasmic binding protein-like II"/>
    <property type="match status" value="1"/>
</dbReference>
<proteinExistence type="inferred from homology"/>
<reference evidence="9 10" key="1">
    <citation type="submission" date="2019-04" db="EMBL/GenBank/DDBJ databases">
        <title>Herbidospora sp. NEAU-GS14.nov., a novel actinomycete isolated from soil.</title>
        <authorList>
            <person name="Han L."/>
        </authorList>
    </citation>
    <scope>NUCLEOTIDE SEQUENCE [LARGE SCALE GENOMIC DNA]</scope>
    <source>
        <strain evidence="9 10">NEAU-GS14</strain>
    </source>
</reference>
<dbReference type="GO" id="GO:0042597">
    <property type="term" value="C:periplasmic space"/>
    <property type="evidence" value="ECO:0007669"/>
    <property type="project" value="UniProtKB-SubCell"/>
</dbReference>
<evidence type="ECO:0000256" key="2">
    <source>
        <dbReference type="ARBA" id="ARBA00010742"/>
    </source>
</evidence>
<dbReference type="InterPro" id="IPR015168">
    <property type="entry name" value="SsuA/THI5"/>
</dbReference>
<dbReference type="FunFam" id="3.40.190.10:FF:000050">
    <property type="entry name" value="Sulfonate ABC transporter substrate-binding protein"/>
    <property type="match status" value="1"/>
</dbReference>
<dbReference type="AlphaFoldDB" id="A0A4U3MF77"/>
<dbReference type="GO" id="GO:0016020">
    <property type="term" value="C:membrane"/>
    <property type="evidence" value="ECO:0007669"/>
    <property type="project" value="InterPro"/>
</dbReference>
<organism evidence="9 10">
    <name type="scientific">Herbidospora galbida</name>
    <dbReference type="NCBI Taxonomy" id="2575442"/>
    <lineage>
        <taxon>Bacteria</taxon>
        <taxon>Bacillati</taxon>
        <taxon>Actinomycetota</taxon>
        <taxon>Actinomycetes</taxon>
        <taxon>Streptosporangiales</taxon>
        <taxon>Streptosporangiaceae</taxon>
        <taxon>Herbidospora</taxon>
    </lineage>
</organism>
<dbReference type="GO" id="GO:0042626">
    <property type="term" value="F:ATPase-coupled transmembrane transporter activity"/>
    <property type="evidence" value="ECO:0007669"/>
    <property type="project" value="InterPro"/>
</dbReference>